<dbReference type="PANTHER" id="PTHR30093:SF2">
    <property type="entry name" value="TYPE II SECRETION SYSTEM PROTEIN H"/>
    <property type="match status" value="1"/>
</dbReference>
<dbReference type="PANTHER" id="PTHR30093">
    <property type="entry name" value="GENERAL SECRETION PATHWAY PROTEIN G"/>
    <property type="match status" value="1"/>
</dbReference>
<dbReference type="InterPro" id="IPR011453">
    <property type="entry name" value="DUF1559"/>
</dbReference>
<accession>A0A1C3ENE9</accession>
<evidence type="ECO:0000313" key="2">
    <source>
        <dbReference type="EMBL" id="ODA34777.1"/>
    </source>
</evidence>
<organism evidence="2 3">
    <name type="scientific">Planctopirus hydrillae</name>
    <dbReference type="NCBI Taxonomy" id="1841610"/>
    <lineage>
        <taxon>Bacteria</taxon>
        <taxon>Pseudomonadati</taxon>
        <taxon>Planctomycetota</taxon>
        <taxon>Planctomycetia</taxon>
        <taxon>Planctomycetales</taxon>
        <taxon>Planctomycetaceae</taxon>
        <taxon>Planctopirus</taxon>
    </lineage>
</organism>
<name>A0A1C3ENE9_9PLAN</name>
<dbReference type="RefSeq" id="WP_068846251.1">
    <property type="nucleotide sequence ID" value="NZ_LYDR01000039.1"/>
</dbReference>
<proteinExistence type="predicted"/>
<feature type="domain" description="DUF1559" evidence="1">
    <location>
        <begin position="31"/>
        <end position="326"/>
    </location>
</feature>
<dbReference type="Pfam" id="PF07596">
    <property type="entry name" value="SBP_bac_10"/>
    <property type="match status" value="1"/>
</dbReference>
<dbReference type="InterPro" id="IPR012902">
    <property type="entry name" value="N_methyl_site"/>
</dbReference>
<dbReference type="NCBIfam" id="TIGR02532">
    <property type="entry name" value="IV_pilin_GFxxxE"/>
    <property type="match status" value="1"/>
</dbReference>
<dbReference type="AlphaFoldDB" id="A0A1C3ENE9"/>
<keyword evidence="3" id="KW-1185">Reference proteome</keyword>
<dbReference type="Gene3D" id="3.30.700.10">
    <property type="entry name" value="Glycoprotein, Type 4 Pilin"/>
    <property type="match status" value="1"/>
</dbReference>
<dbReference type="EMBL" id="LYDR01000039">
    <property type="protein sequence ID" value="ODA34777.1"/>
    <property type="molecule type" value="Genomic_DNA"/>
</dbReference>
<dbReference type="Pfam" id="PF07963">
    <property type="entry name" value="N_methyl"/>
    <property type="match status" value="1"/>
</dbReference>
<dbReference type="InterPro" id="IPR045584">
    <property type="entry name" value="Pilin-like"/>
</dbReference>
<reference evidence="2 3" key="1">
    <citation type="submission" date="2016-05" db="EMBL/GenBank/DDBJ databases">
        <title>Genomic and physiological characterization of Planctopirus sp. isolated from fresh water lake.</title>
        <authorList>
            <person name="Subhash Y."/>
            <person name="Ramana C."/>
        </authorList>
    </citation>
    <scope>NUCLEOTIDE SEQUENCE [LARGE SCALE GENOMIC DNA]</scope>
    <source>
        <strain evidence="2 3">JC280</strain>
    </source>
</reference>
<dbReference type="OrthoDB" id="241541at2"/>
<dbReference type="STRING" id="1841610.A6X21_03710"/>
<dbReference type="InterPro" id="IPR027558">
    <property type="entry name" value="Pre_pil_HX9DG_C"/>
</dbReference>
<dbReference type="Proteomes" id="UP000094828">
    <property type="component" value="Unassembled WGS sequence"/>
</dbReference>
<evidence type="ECO:0000313" key="3">
    <source>
        <dbReference type="Proteomes" id="UP000094828"/>
    </source>
</evidence>
<sequence length="362" mass="38109">MKRRLGFTLIELLVVIAIIAILIALLLPAVQQAREAARRTQCRNNLKQLGLSLHNYHDVFGTFVFRRGGTGGQWDAVPRNNNERRSGVISLLPYMDQAPLYNRIEAGDLTGTTNSGTAVGPGGNQAWTSGPGGGWSVWNVAINGLQCPSDSFSGSVGCNNYMFSLGDSVNNAENLRDVRGLFGYASTYGVRDCTDGTSNTIAMAERCKGNQPPITNSNRRTITGTAMNKTGIAANPLQCRNLAVNGVYAAAENVKERAATCWTDGRLERSGFQTVLPPNGTSCAEGGDTNADSSTAIITPTSFHTGGVHALMADGAVRFISENIDTGNLATGPATGNPSGPSPYGVWGALGTRAGGEVTSEF</sequence>
<dbReference type="SUPFAM" id="SSF54523">
    <property type="entry name" value="Pili subunits"/>
    <property type="match status" value="1"/>
</dbReference>
<evidence type="ECO:0000259" key="1">
    <source>
        <dbReference type="Pfam" id="PF07596"/>
    </source>
</evidence>
<gene>
    <name evidence="2" type="ORF">A6X21_03710</name>
</gene>
<comment type="caution">
    <text evidence="2">The sequence shown here is derived from an EMBL/GenBank/DDBJ whole genome shotgun (WGS) entry which is preliminary data.</text>
</comment>
<dbReference type="NCBIfam" id="TIGR04294">
    <property type="entry name" value="pre_pil_HX9DG"/>
    <property type="match status" value="1"/>
</dbReference>
<protein>
    <recommendedName>
        <fullName evidence="1">DUF1559 domain-containing protein</fullName>
    </recommendedName>
</protein>